<dbReference type="Pfam" id="PF01400">
    <property type="entry name" value="Astacin"/>
    <property type="match status" value="1"/>
</dbReference>
<keyword evidence="1 2" id="KW-0482">Metalloprotease</keyword>
<keyword evidence="5" id="KW-1185">Reference proteome</keyword>
<feature type="non-terminal residue" evidence="4">
    <location>
        <position position="1"/>
    </location>
</feature>
<keyword evidence="1 2" id="KW-0378">Hydrolase</keyword>
<protein>
    <recommendedName>
        <fullName evidence="2">Metalloendopeptidase</fullName>
        <ecNumber evidence="2">3.4.24.-</ecNumber>
    </recommendedName>
</protein>
<evidence type="ECO:0000256" key="1">
    <source>
        <dbReference type="PROSITE-ProRule" id="PRU01211"/>
    </source>
</evidence>
<dbReference type="SUPFAM" id="SSF55486">
    <property type="entry name" value="Metalloproteases ('zincins'), catalytic domain"/>
    <property type="match status" value="1"/>
</dbReference>
<dbReference type="EC" id="3.4.24.-" evidence="2"/>
<dbReference type="Proteomes" id="UP001295444">
    <property type="component" value="Chromosome 02"/>
</dbReference>
<feature type="binding site" evidence="1">
    <location>
        <position position="79"/>
    </location>
    <ligand>
        <name>Zn(2+)</name>
        <dbReference type="ChEBI" id="CHEBI:29105"/>
        <note>catalytic</note>
    </ligand>
</feature>
<keyword evidence="1 2" id="KW-0862">Zinc</keyword>
<comment type="caution">
    <text evidence="1">Lacks conserved residue(s) required for the propagation of feature annotation.</text>
</comment>
<feature type="domain" description="Peptidase M12A" evidence="3">
    <location>
        <begin position="1"/>
        <end position="132"/>
    </location>
</feature>
<gene>
    <name evidence="4" type="ORF">PECUL_23A025862</name>
</gene>
<dbReference type="Gene3D" id="3.40.390.10">
    <property type="entry name" value="Collagenase (Catalytic Domain)"/>
    <property type="match status" value="1"/>
</dbReference>
<name>A0AAD1RBM7_PELCU</name>
<dbReference type="PANTHER" id="PTHR10127:SF899">
    <property type="entry name" value="ASTACIN-LIKE METALLOENDOPEPTIDASE-RELATED"/>
    <property type="match status" value="1"/>
</dbReference>
<evidence type="ECO:0000256" key="2">
    <source>
        <dbReference type="RuleBase" id="RU361183"/>
    </source>
</evidence>
<feature type="active site" evidence="1">
    <location>
        <position position="80"/>
    </location>
</feature>
<keyword evidence="1 2" id="KW-0645">Protease</keyword>
<evidence type="ECO:0000313" key="4">
    <source>
        <dbReference type="EMBL" id="CAH2245721.1"/>
    </source>
</evidence>
<dbReference type="PRINTS" id="PR00480">
    <property type="entry name" value="ASTACIN"/>
</dbReference>
<reference evidence="4" key="1">
    <citation type="submission" date="2022-03" db="EMBL/GenBank/DDBJ databases">
        <authorList>
            <person name="Alioto T."/>
            <person name="Alioto T."/>
            <person name="Gomez Garrido J."/>
        </authorList>
    </citation>
    <scope>NUCLEOTIDE SEQUENCE</scope>
</reference>
<sequence length="132" mass="14556">YPENEKSTIKAAISQFELLTCVKFVEKTSENDYISIENSNGDVATSSSDRCWSVLGKVGGKQSLSLNKNGCMTSGTIQHETMHALGFYHEQSRSDRDDFVKIIWFYINVAGCSPVSALPADRSFLHVAAGRD</sequence>
<evidence type="ECO:0000313" key="5">
    <source>
        <dbReference type="Proteomes" id="UP001295444"/>
    </source>
</evidence>
<proteinExistence type="predicted"/>
<feature type="binding site" evidence="1">
    <location>
        <position position="83"/>
    </location>
    <ligand>
        <name>Zn(2+)</name>
        <dbReference type="ChEBI" id="CHEBI:29105"/>
        <note>catalytic</note>
    </ligand>
</feature>
<comment type="cofactor">
    <cofactor evidence="1 2">
        <name>Zn(2+)</name>
        <dbReference type="ChEBI" id="CHEBI:29105"/>
    </cofactor>
    <text evidence="1 2">Binds 1 zinc ion per subunit.</text>
</comment>
<accession>A0AAD1RBM7</accession>
<dbReference type="SMART" id="SM00235">
    <property type="entry name" value="ZnMc"/>
    <property type="match status" value="1"/>
</dbReference>
<dbReference type="PANTHER" id="PTHR10127">
    <property type="entry name" value="DISCOIDIN, CUB, EGF, LAMININ , AND ZINC METALLOPROTEASE DOMAIN CONTAINING"/>
    <property type="match status" value="1"/>
</dbReference>
<feature type="binding site" evidence="1">
    <location>
        <position position="89"/>
    </location>
    <ligand>
        <name>Zn(2+)</name>
        <dbReference type="ChEBI" id="CHEBI:29105"/>
        <note>catalytic</note>
    </ligand>
</feature>
<dbReference type="EMBL" id="OW240913">
    <property type="protein sequence ID" value="CAH2245721.1"/>
    <property type="molecule type" value="Genomic_DNA"/>
</dbReference>
<dbReference type="AlphaFoldDB" id="A0AAD1RBM7"/>
<dbReference type="InterPro" id="IPR001506">
    <property type="entry name" value="Peptidase_M12A"/>
</dbReference>
<dbReference type="GO" id="GO:0004222">
    <property type="term" value="F:metalloendopeptidase activity"/>
    <property type="evidence" value="ECO:0007669"/>
    <property type="project" value="UniProtKB-UniRule"/>
</dbReference>
<dbReference type="InterPro" id="IPR024079">
    <property type="entry name" value="MetalloPept_cat_dom_sf"/>
</dbReference>
<organism evidence="4 5">
    <name type="scientific">Pelobates cultripes</name>
    <name type="common">Western spadefoot toad</name>
    <dbReference type="NCBI Taxonomy" id="61616"/>
    <lineage>
        <taxon>Eukaryota</taxon>
        <taxon>Metazoa</taxon>
        <taxon>Chordata</taxon>
        <taxon>Craniata</taxon>
        <taxon>Vertebrata</taxon>
        <taxon>Euteleostomi</taxon>
        <taxon>Amphibia</taxon>
        <taxon>Batrachia</taxon>
        <taxon>Anura</taxon>
        <taxon>Pelobatoidea</taxon>
        <taxon>Pelobatidae</taxon>
        <taxon>Pelobates</taxon>
    </lineage>
</organism>
<evidence type="ECO:0000259" key="3">
    <source>
        <dbReference type="PROSITE" id="PS51864"/>
    </source>
</evidence>
<dbReference type="PROSITE" id="PS51864">
    <property type="entry name" value="ASTACIN"/>
    <property type="match status" value="1"/>
</dbReference>
<keyword evidence="1 2" id="KW-0479">Metal-binding</keyword>
<dbReference type="InterPro" id="IPR006026">
    <property type="entry name" value="Peptidase_Metallo"/>
</dbReference>
<dbReference type="GO" id="GO:0006508">
    <property type="term" value="P:proteolysis"/>
    <property type="evidence" value="ECO:0007669"/>
    <property type="project" value="UniProtKB-KW"/>
</dbReference>
<dbReference type="GO" id="GO:0008270">
    <property type="term" value="F:zinc ion binding"/>
    <property type="evidence" value="ECO:0007669"/>
    <property type="project" value="UniProtKB-UniRule"/>
</dbReference>